<evidence type="ECO:0008006" key="4">
    <source>
        <dbReference type="Google" id="ProtNLM"/>
    </source>
</evidence>
<keyword evidence="1" id="KW-1133">Transmembrane helix</keyword>
<accession>A0A2B2L5E3</accession>
<feature type="transmembrane region" description="Helical" evidence="1">
    <location>
        <begin position="315"/>
        <end position="338"/>
    </location>
</feature>
<protein>
    <recommendedName>
        <fullName evidence="4">O-antigen ligase family protein</fullName>
    </recommendedName>
</protein>
<feature type="transmembrane region" description="Helical" evidence="1">
    <location>
        <begin position="358"/>
        <end position="379"/>
    </location>
</feature>
<gene>
    <name evidence="2" type="ORF">COK05_28730</name>
</gene>
<sequence>MKYMSIRVDNTAVLKINSFIISLIVFLNIYQIGLNWLFGISFNMAIEYLFIPLLFMINKFQLRIFRNYKLVFYMYFMILSFTITFYLNNNAMLSYYFNHFVLYGLILLIVFLFPISHEYLYKYVLWHSYAITLIYMSALFMGKVSIIHDYMTWGYYCIFGLSFILGDAILNKKFFKLICLIPLLGIAFINGPKGAFIIITALLIICFYQLTNSWLKRVSMLIILSILALNFVGLLNGLIKILENISFTANSYFINSLKSVLSVDKISGVFDNRDFIYEYGIHTIEENVFGIGIGKFQSIYGVFPHNIFLDIFSTYGILLGGLIIVFLVYEIATCFMVVKNKKQLIIFIVVLSNSFKLLVSKTFIYDPVFWLLICIMVVIKGKKDSLSNNKVSN</sequence>
<feature type="transmembrane region" description="Helical" evidence="1">
    <location>
        <begin position="120"/>
        <end position="141"/>
    </location>
</feature>
<name>A0A2B2L5E3_BACCE</name>
<feature type="transmembrane region" description="Helical" evidence="1">
    <location>
        <begin position="70"/>
        <end position="87"/>
    </location>
</feature>
<feature type="transmembrane region" description="Helical" evidence="1">
    <location>
        <begin position="12"/>
        <end position="30"/>
    </location>
</feature>
<comment type="caution">
    <text evidence="2">The sequence shown here is derived from an EMBL/GenBank/DDBJ whole genome shotgun (WGS) entry which is preliminary data.</text>
</comment>
<feature type="transmembrane region" description="Helical" evidence="1">
    <location>
        <begin position="93"/>
        <end position="113"/>
    </location>
</feature>
<evidence type="ECO:0000256" key="1">
    <source>
        <dbReference type="SAM" id="Phobius"/>
    </source>
</evidence>
<feature type="transmembrane region" description="Helical" evidence="1">
    <location>
        <begin position="222"/>
        <end position="242"/>
    </location>
</feature>
<keyword evidence="1" id="KW-0472">Membrane</keyword>
<organism evidence="2 3">
    <name type="scientific">Bacillus cereus</name>
    <dbReference type="NCBI Taxonomy" id="1396"/>
    <lineage>
        <taxon>Bacteria</taxon>
        <taxon>Bacillati</taxon>
        <taxon>Bacillota</taxon>
        <taxon>Bacilli</taxon>
        <taxon>Bacillales</taxon>
        <taxon>Bacillaceae</taxon>
        <taxon>Bacillus</taxon>
        <taxon>Bacillus cereus group</taxon>
    </lineage>
</organism>
<keyword evidence="1" id="KW-0812">Transmembrane</keyword>
<dbReference type="Proteomes" id="UP000224386">
    <property type="component" value="Unassembled WGS sequence"/>
</dbReference>
<proteinExistence type="predicted"/>
<evidence type="ECO:0000313" key="2">
    <source>
        <dbReference type="EMBL" id="PFQ37851.1"/>
    </source>
</evidence>
<feature type="transmembrane region" description="Helical" evidence="1">
    <location>
        <begin position="153"/>
        <end position="170"/>
    </location>
</feature>
<feature type="transmembrane region" description="Helical" evidence="1">
    <location>
        <begin position="177"/>
        <end position="210"/>
    </location>
</feature>
<dbReference type="EMBL" id="NVAP01000075">
    <property type="protein sequence ID" value="PFQ37851.1"/>
    <property type="molecule type" value="Genomic_DNA"/>
</dbReference>
<evidence type="ECO:0000313" key="3">
    <source>
        <dbReference type="Proteomes" id="UP000224386"/>
    </source>
</evidence>
<feature type="transmembrane region" description="Helical" evidence="1">
    <location>
        <begin position="36"/>
        <end position="58"/>
    </location>
</feature>
<reference evidence="2 3" key="1">
    <citation type="submission" date="2017-09" db="EMBL/GenBank/DDBJ databases">
        <title>Large-scale bioinformatics analysis of Bacillus genomes uncovers conserved roles of natural products in bacterial physiology.</title>
        <authorList>
            <consortium name="Agbiome Team Llc"/>
            <person name="Bleich R.M."/>
            <person name="Grubbs K.J."/>
            <person name="Santa Maria K.C."/>
            <person name="Allen S.E."/>
            <person name="Farag S."/>
            <person name="Shank E.A."/>
            <person name="Bowers A."/>
        </authorList>
    </citation>
    <scope>NUCLEOTIDE SEQUENCE [LARGE SCALE GENOMIC DNA]</scope>
    <source>
        <strain evidence="2 3">AFS070861</strain>
    </source>
</reference>
<dbReference type="AlphaFoldDB" id="A0A2B2L5E3"/>